<dbReference type="PANTHER" id="PTHR13803">
    <property type="entry name" value="SEC24-RELATED PROTEIN"/>
    <property type="match status" value="1"/>
</dbReference>
<dbReference type="Gene3D" id="2.60.40.1670">
    <property type="entry name" value="beta-sandwich domain of Sec23/24"/>
    <property type="match status" value="1"/>
</dbReference>
<dbReference type="Proteomes" id="UP000194127">
    <property type="component" value="Unassembled WGS sequence"/>
</dbReference>
<gene>
    <name evidence="9" type="ORF">POSPLADRAFT_1145954</name>
</gene>
<dbReference type="AlphaFoldDB" id="A0A1X6MX31"/>
<feature type="domain" description="Sec23/Sec24 trunk" evidence="6">
    <location>
        <begin position="205"/>
        <end position="452"/>
    </location>
</feature>
<dbReference type="InterPro" id="IPR006895">
    <property type="entry name" value="Znf_Sec23_Sec24"/>
</dbReference>
<keyword evidence="2" id="KW-0813">Transport</keyword>
<evidence type="ECO:0000256" key="2">
    <source>
        <dbReference type="ARBA" id="ARBA00022448"/>
    </source>
</evidence>
<dbReference type="OrthoDB" id="49016at2759"/>
<dbReference type="SUPFAM" id="SSF81995">
    <property type="entry name" value="beta-sandwich domain of Sec23/24"/>
    <property type="match status" value="1"/>
</dbReference>
<feature type="domain" description="Gelsolin-like" evidence="4">
    <location>
        <begin position="693"/>
        <end position="742"/>
    </location>
</feature>
<reference evidence="9 10" key="1">
    <citation type="submission" date="2017-04" db="EMBL/GenBank/DDBJ databases">
        <title>Genome Sequence of the Model Brown-Rot Fungus Postia placenta SB12.</title>
        <authorList>
            <consortium name="DOE Joint Genome Institute"/>
            <person name="Gaskell J."/>
            <person name="Kersten P."/>
            <person name="Larrondo L.F."/>
            <person name="Canessa P."/>
            <person name="Martinez D."/>
            <person name="Hibbett D."/>
            <person name="Schmoll M."/>
            <person name="Kubicek C.P."/>
            <person name="Martinez A.T."/>
            <person name="Yadav J."/>
            <person name="Master E."/>
            <person name="Magnuson J.K."/>
            <person name="James T."/>
            <person name="Yaver D."/>
            <person name="Berka R."/>
            <person name="Labutti K."/>
            <person name="Lipzen A."/>
            <person name="Aerts A."/>
            <person name="Barry K."/>
            <person name="Henrissat B."/>
            <person name="Blanchette R."/>
            <person name="Grigoriev I."/>
            <person name="Cullen D."/>
        </authorList>
    </citation>
    <scope>NUCLEOTIDE SEQUENCE [LARGE SCALE GENOMIC DNA]</scope>
    <source>
        <strain evidence="9 10">MAD-698-R-SB12</strain>
    </source>
</reference>
<organism evidence="9 10">
    <name type="scientific">Postia placenta MAD-698-R-SB12</name>
    <dbReference type="NCBI Taxonomy" id="670580"/>
    <lineage>
        <taxon>Eukaryota</taxon>
        <taxon>Fungi</taxon>
        <taxon>Dikarya</taxon>
        <taxon>Basidiomycota</taxon>
        <taxon>Agaricomycotina</taxon>
        <taxon>Agaricomycetes</taxon>
        <taxon>Polyporales</taxon>
        <taxon>Adustoporiaceae</taxon>
        <taxon>Rhodonia</taxon>
    </lineage>
</organism>
<dbReference type="InterPro" id="IPR036174">
    <property type="entry name" value="Znf_Sec23_Sec24_sf"/>
</dbReference>
<evidence type="ECO:0000259" key="7">
    <source>
        <dbReference type="Pfam" id="PF04815"/>
    </source>
</evidence>
<feature type="domain" description="Sec23/Sec24 beta-sandwich" evidence="8">
    <location>
        <begin position="458"/>
        <end position="541"/>
    </location>
</feature>
<dbReference type="InterPro" id="IPR036465">
    <property type="entry name" value="vWFA_dom_sf"/>
</dbReference>
<evidence type="ECO:0000259" key="6">
    <source>
        <dbReference type="Pfam" id="PF04811"/>
    </source>
</evidence>
<dbReference type="GO" id="GO:0000149">
    <property type="term" value="F:SNARE binding"/>
    <property type="evidence" value="ECO:0007669"/>
    <property type="project" value="TreeGrafter"/>
</dbReference>
<evidence type="ECO:0000259" key="4">
    <source>
        <dbReference type="Pfam" id="PF00626"/>
    </source>
</evidence>
<dbReference type="InterPro" id="IPR012990">
    <property type="entry name" value="Beta-sandwich_Sec23_24"/>
</dbReference>
<feature type="domain" description="Zinc finger Sec23/Sec24-type" evidence="5">
    <location>
        <begin position="108"/>
        <end position="146"/>
    </location>
</feature>
<keyword evidence="3" id="KW-0653">Protein transport</keyword>
<dbReference type="GO" id="GO:0070971">
    <property type="term" value="C:endoplasmic reticulum exit site"/>
    <property type="evidence" value="ECO:0007669"/>
    <property type="project" value="TreeGrafter"/>
</dbReference>
<dbReference type="InterPro" id="IPR006896">
    <property type="entry name" value="Sec23/24_trunk_dom"/>
</dbReference>
<protein>
    <recommendedName>
        <fullName evidence="11">Sec23/Sec24 trunk domain-containing protein</fullName>
    </recommendedName>
</protein>
<dbReference type="EMBL" id="KZ110599">
    <property type="protein sequence ID" value="OSX60796.1"/>
    <property type="molecule type" value="Genomic_DNA"/>
</dbReference>
<dbReference type="GO" id="GO:0008270">
    <property type="term" value="F:zinc ion binding"/>
    <property type="evidence" value="ECO:0007669"/>
    <property type="project" value="InterPro"/>
</dbReference>
<dbReference type="PANTHER" id="PTHR13803:SF4">
    <property type="entry name" value="SECRETORY 24CD, ISOFORM C"/>
    <property type="match status" value="1"/>
</dbReference>
<dbReference type="InterPro" id="IPR036180">
    <property type="entry name" value="Gelsolin-like_dom_sf"/>
</dbReference>
<evidence type="ECO:0000259" key="8">
    <source>
        <dbReference type="Pfam" id="PF08033"/>
    </source>
</evidence>
<dbReference type="STRING" id="670580.A0A1X6MX31"/>
<dbReference type="GO" id="GO:0030127">
    <property type="term" value="C:COPII vesicle coat"/>
    <property type="evidence" value="ECO:0007669"/>
    <property type="project" value="InterPro"/>
</dbReference>
<evidence type="ECO:0000313" key="9">
    <source>
        <dbReference type="EMBL" id="OSX60796.1"/>
    </source>
</evidence>
<dbReference type="Pfam" id="PF04815">
    <property type="entry name" value="Sec23_helical"/>
    <property type="match status" value="1"/>
</dbReference>
<dbReference type="InterPro" id="IPR036175">
    <property type="entry name" value="Sec23/24_helical_dom_sf"/>
</dbReference>
<dbReference type="RefSeq" id="XP_024337590.1">
    <property type="nucleotide sequence ID" value="XM_024485861.1"/>
</dbReference>
<dbReference type="SUPFAM" id="SSF82919">
    <property type="entry name" value="Zn-finger domain of Sec23/24"/>
    <property type="match status" value="1"/>
</dbReference>
<evidence type="ECO:0000256" key="1">
    <source>
        <dbReference type="ARBA" id="ARBA00008334"/>
    </source>
</evidence>
<accession>A0A1X6MX31</accession>
<dbReference type="InterPro" id="IPR006900">
    <property type="entry name" value="Sec23/24_helical_dom"/>
</dbReference>
<dbReference type="Pfam" id="PF00626">
    <property type="entry name" value="Gelsolin"/>
    <property type="match status" value="1"/>
</dbReference>
<evidence type="ECO:0000256" key="3">
    <source>
        <dbReference type="ARBA" id="ARBA00022927"/>
    </source>
</evidence>
<dbReference type="Gene3D" id="3.40.20.10">
    <property type="entry name" value="Severin"/>
    <property type="match status" value="1"/>
</dbReference>
<evidence type="ECO:0008006" key="11">
    <source>
        <dbReference type="Google" id="ProtNLM"/>
    </source>
</evidence>
<dbReference type="GeneID" id="36330810"/>
<dbReference type="SUPFAM" id="SSF81811">
    <property type="entry name" value="Helical domain of Sec23/24"/>
    <property type="match status" value="1"/>
</dbReference>
<dbReference type="SUPFAM" id="SSF53300">
    <property type="entry name" value="vWA-like"/>
    <property type="match status" value="1"/>
</dbReference>
<dbReference type="InterPro" id="IPR029006">
    <property type="entry name" value="ADF-H/Gelsolin-like_dom_sf"/>
</dbReference>
<sequence length="922" mass="101816">FKGLRAAIEPTSIPSPLDTIEDDKEQWEDQTYGTLPGGHVPLSTSDYVAIDQGNSSPRYMRVSTWNVPSTSRLASDCGIPLAAIIQPFSDQDPQEEPVPVVETGDVGPARCAQCRAYINPWCKWVAGGMRWKCNLCSHETEVAPEYFCNLDANLNRLDHMQRLELNKGTIDFVVPDEYWAVDPPPRISPLFQSVITPPKSGRRQPKPMLYVFALDVSMDAIKSGFTLSACMNLLGVLYNSQSEGDTKSGLCIPPESKICIITYDRTIHFYDLSPRANDTASMLVIPDLEDIYVPIRNGLFVDPQACRQTITNLLAGLGSPDGRPITTEAALGSALAACLAALAGSGGQVVVFAAVIPTIGLGALKSPDDDTTLYGTDKEKTLFTPRHGTWEDLAVQCAEEGIGVSMFLGQSRPIDVASVGIVSSLTGGELFFHPRFDPARDGPVLRSQLHRLLSRTTAYSCAMRVRCSNGLRVAQHYGNFYEGPTSDLILGTFDADKAVSVSLEHTGTLNDSTFAFLQSAVLHTTAAGQRRVRVCNVGLQVASLAGSVFRYADMEAVVSHMVREGVSQMSRDRIAKIQERLTEKCMAVLLGYRRLCAANAQASQLIIPEAFRALPLYTLAMFKTKSLKGRNVTTDVRNYHSHKVRGMSVRAIMQHLYPGLLALHDLDDTIALPDANTGRIRLPSLMRDSYIFMESYGIYLIDNEEMMVLWIGSDASPRLLKDLFDVDEFMQVDTHLTQLPRLPTRLSMQVHNILAHRRAQRGWTPKFLIARRNMDAAEIEFSDMLVEDQNNAAMSYLDYLCHVHRLINQEVRVLLCLALTMTLLFAMHSSPEGLRRIIVASGHRGSSDDAWESAGNVRIAYLAAVCSLSSCKTPRLVPGDPVLRSSLLQPPSLYHVCCGRVQIHNQCKLRDLRHRSLSLSVI</sequence>
<evidence type="ECO:0000259" key="5">
    <source>
        <dbReference type="Pfam" id="PF04810"/>
    </source>
</evidence>
<dbReference type="Gene3D" id="1.20.120.730">
    <property type="entry name" value="Sec23/Sec24 helical domain"/>
    <property type="match status" value="1"/>
</dbReference>
<keyword evidence="10" id="KW-1185">Reference proteome</keyword>
<name>A0A1X6MX31_9APHY</name>
<dbReference type="InterPro" id="IPR007123">
    <property type="entry name" value="Gelsolin-like_dom"/>
</dbReference>
<comment type="similarity">
    <text evidence="1">Belongs to the SEC23/SEC24 family. SEC24 subfamily.</text>
</comment>
<dbReference type="Pfam" id="PF04811">
    <property type="entry name" value="Sec23_trunk"/>
    <property type="match status" value="1"/>
</dbReference>
<dbReference type="SUPFAM" id="SSF82754">
    <property type="entry name" value="C-terminal, gelsolin-like domain of Sec23/24"/>
    <property type="match status" value="1"/>
</dbReference>
<dbReference type="GO" id="GO:0006886">
    <property type="term" value="P:intracellular protein transport"/>
    <property type="evidence" value="ECO:0007669"/>
    <property type="project" value="InterPro"/>
</dbReference>
<dbReference type="Pfam" id="PF04810">
    <property type="entry name" value="zf-Sec23_Sec24"/>
    <property type="match status" value="1"/>
</dbReference>
<dbReference type="GO" id="GO:0090110">
    <property type="term" value="P:COPII-coated vesicle cargo loading"/>
    <property type="evidence" value="ECO:0007669"/>
    <property type="project" value="TreeGrafter"/>
</dbReference>
<dbReference type="Gene3D" id="3.40.50.410">
    <property type="entry name" value="von Willebrand factor, type A domain"/>
    <property type="match status" value="1"/>
</dbReference>
<dbReference type="Pfam" id="PF08033">
    <property type="entry name" value="Sec23_BS"/>
    <property type="match status" value="1"/>
</dbReference>
<evidence type="ECO:0000313" key="10">
    <source>
        <dbReference type="Proteomes" id="UP000194127"/>
    </source>
</evidence>
<dbReference type="Gene3D" id="2.30.30.380">
    <property type="entry name" value="Zn-finger domain of Sec23/24"/>
    <property type="match status" value="1"/>
</dbReference>
<feature type="domain" description="Sec23/Sec24 helical" evidence="7">
    <location>
        <begin position="553"/>
        <end position="653"/>
    </location>
</feature>
<dbReference type="InterPro" id="IPR050550">
    <property type="entry name" value="SEC23_SEC24_subfamily"/>
</dbReference>
<proteinExistence type="inferred from homology"/>
<feature type="non-terminal residue" evidence="9">
    <location>
        <position position="1"/>
    </location>
</feature>